<feature type="transmembrane region" description="Helical" evidence="1">
    <location>
        <begin position="6"/>
        <end position="29"/>
    </location>
</feature>
<comment type="caution">
    <text evidence="2">The sequence shown here is derived from an EMBL/GenBank/DDBJ whole genome shotgun (WGS) entry which is preliminary data.</text>
</comment>
<evidence type="ECO:0000313" key="3">
    <source>
        <dbReference type="Proteomes" id="UP000284416"/>
    </source>
</evidence>
<evidence type="ECO:0000313" key="2">
    <source>
        <dbReference type="EMBL" id="RHW37995.1"/>
    </source>
</evidence>
<protein>
    <submittedName>
        <fullName evidence="2">Uncharacterized protein</fullName>
    </submittedName>
</protein>
<dbReference type="AlphaFoldDB" id="A0A417YRP4"/>
<feature type="transmembrane region" description="Helical" evidence="1">
    <location>
        <begin position="41"/>
        <end position="61"/>
    </location>
</feature>
<reference evidence="2 3" key="1">
    <citation type="journal article" date="2017" name="Int. J. Syst. Evol. Microbiol.">
        <title>Bacillus notoginsengisoli sp. nov., a novel bacterium isolated from the rhizosphere of Panax notoginseng.</title>
        <authorList>
            <person name="Zhang M.Y."/>
            <person name="Cheng J."/>
            <person name="Cai Y."/>
            <person name="Zhang T.Y."/>
            <person name="Wu Y.Y."/>
            <person name="Manikprabhu D."/>
            <person name="Li W.J."/>
            <person name="Zhang Y.X."/>
        </authorList>
    </citation>
    <scope>NUCLEOTIDE SEQUENCE [LARGE SCALE GENOMIC DNA]</scope>
    <source>
        <strain evidence="2 3">JCM 30743</strain>
    </source>
</reference>
<keyword evidence="3" id="KW-1185">Reference proteome</keyword>
<organism evidence="2 3">
    <name type="scientific">Neobacillus notoginsengisoli</name>
    <dbReference type="NCBI Taxonomy" id="1578198"/>
    <lineage>
        <taxon>Bacteria</taxon>
        <taxon>Bacillati</taxon>
        <taxon>Bacillota</taxon>
        <taxon>Bacilli</taxon>
        <taxon>Bacillales</taxon>
        <taxon>Bacillaceae</taxon>
        <taxon>Neobacillus</taxon>
    </lineage>
</organism>
<keyword evidence="1" id="KW-0812">Transmembrane</keyword>
<feature type="transmembrane region" description="Helical" evidence="1">
    <location>
        <begin position="73"/>
        <end position="93"/>
    </location>
</feature>
<proteinExistence type="predicted"/>
<dbReference type="Proteomes" id="UP000284416">
    <property type="component" value="Unassembled WGS sequence"/>
</dbReference>
<keyword evidence="1" id="KW-1133">Transmembrane helix</keyword>
<dbReference type="RefSeq" id="WP_118921616.1">
    <property type="nucleotide sequence ID" value="NZ_QWEG01000009.1"/>
</dbReference>
<evidence type="ECO:0000256" key="1">
    <source>
        <dbReference type="SAM" id="Phobius"/>
    </source>
</evidence>
<dbReference type="OrthoDB" id="2901763at2"/>
<dbReference type="EMBL" id="QWEG01000009">
    <property type="protein sequence ID" value="RHW37995.1"/>
    <property type="molecule type" value="Genomic_DNA"/>
</dbReference>
<name>A0A417YRP4_9BACI</name>
<sequence length="100" mass="11346">MAIGLAIALLTYAIILAMSYVVVIFTSEAEKNRKLIINTSYNHAFSVLFICILIVFILFLLPPIQLDVQKTSYLILASKFLSILTLGGSLFFLKRRRYKN</sequence>
<accession>A0A417YRP4</accession>
<gene>
    <name evidence="2" type="ORF">D1B31_14530</name>
</gene>
<keyword evidence="1" id="KW-0472">Membrane</keyword>